<proteinExistence type="predicted"/>
<reference evidence="1 2" key="1">
    <citation type="journal article" date="2014" name="Int. J. Syst. Evol. Microbiol.">
        <title>Nitrososphaera viennensis gen. nov., sp. nov., an aerobic and mesophilic, ammonia-oxidizing archaeon from soil and a member of the archaeal phylum Thaumarchaeota.</title>
        <authorList>
            <person name="Stieglmeier M."/>
            <person name="Klingl A."/>
            <person name="Alves R.J."/>
            <person name="Rittmann S.K."/>
            <person name="Melcher M."/>
            <person name="Leisch N."/>
            <person name="Schleper C."/>
        </authorList>
    </citation>
    <scope>NUCLEOTIDE SEQUENCE [LARGE SCALE GENOMIC DNA]</scope>
    <source>
        <strain evidence="1">EN76</strain>
    </source>
</reference>
<dbReference type="Proteomes" id="UP000027093">
    <property type="component" value="Chromosome"/>
</dbReference>
<dbReference type="AlphaFoldDB" id="A0A060HKF5"/>
<accession>A0A060HKF5</accession>
<dbReference type="HOGENOM" id="CLU_1551873_0_0_2"/>
<dbReference type="EMBL" id="CP007536">
    <property type="protein sequence ID" value="AIC16994.1"/>
    <property type="molecule type" value="Genomic_DNA"/>
</dbReference>
<sequence>MIPWLEILSSYISGATLEKSHDTVKADQPLTLSLSFKIDGAIREAFSQKNWEKAYNKHDNGFRMTIEVDIKSGRKVVMPLKFVRKAALFWTRNPKIPHRIWVSVVKDETPFYPLSEDEARSLLFDVNKVIELTGTELASGAHRLSADIRVQWGKHDYTEPVEISARSNEVELRAVA</sequence>
<keyword evidence="2" id="KW-1185">Reference proteome</keyword>
<dbReference type="KEGG" id="nvn:NVIE_027190"/>
<organism evidence="1 2">
    <name type="scientific">Nitrososphaera viennensis EN76</name>
    <dbReference type="NCBI Taxonomy" id="926571"/>
    <lineage>
        <taxon>Archaea</taxon>
        <taxon>Nitrososphaerota</taxon>
        <taxon>Nitrososphaeria</taxon>
        <taxon>Nitrososphaerales</taxon>
        <taxon>Nitrososphaeraceae</taxon>
        <taxon>Nitrososphaera</taxon>
    </lineage>
</organism>
<evidence type="ECO:0000313" key="1">
    <source>
        <dbReference type="EMBL" id="AIC16994.1"/>
    </source>
</evidence>
<gene>
    <name evidence="1" type="ORF">NVIE_027190</name>
</gene>
<dbReference type="STRING" id="926571.NVIE_027190"/>
<name>A0A060HKF5_9ARCH</name>
<protein>
    <submittedName>
        <fullName evidence="1">Uncharacterized protein</fullName>
    </submittedName>
</protein>
<evidence type="ECO:0000313" key="2">
    <source>
        <dbReference type="Proteomes" id="UP000027093"/>
    </source>
</evidence>